<dbReference type="SMART" id="SM00248">
    <property type="entry name" value="ANK"/>
    <property type="match status" value="19"/>
</dbReference>
<reference evidence="7 8" key="1">
    <citation type="journal article" date="2016" name="BMC Genomics">
        <title>Comparative genomic and transcriptomic analyses of the Fuzhuan brick tea-fermentation fungus Aspergillus cristatus.</title>
        <authorList>
            <person name="Ge Y."/>
            <person name="Wang Y."/>
            <person name="Liu Y."/>
            <person name="Tan Y."/>
            <person name="Ren X."/>
            <person name="Zhang X."/>
            <person name="Hyde K.D."/>
            <person name="Liu Y."/>
            <person name="Liu Z."/>
        </authorList>
    </citation>
    <scope>NUCLEOTIDE SEQUENCE [LARGE SCALE GENOMIC DNA]</scope>
    <source>
        <strain evidence="7 8">GZAAS20.1005</strain>
    </source>
</reference>
<feature type="repeat" description="ANK" evidence="6">
    <location>
        <begin position="1301"/>
        <end position="1333"/>
    </location>
</feature>
<proteinExistence type="predicted"/>
<keyword evidence="5 6" id="KW-0040">ANK repeat</keyword>
<dbReference type="PANTHER" id="PTHR24198">
    <property type="entry name" value="ANKYRIN REPEAT AND PROTEIN KINASE DOMAIN-CONTAINING PROTEIN"/>
    <property type="match status" value="1"/>
</dbReference>
<organism evidence="7 8">
    <name type="scientific">Aspergillus cristatus</name>
    <name type="common">Chinese Fuzhuan brick tea-fermentation fungus</name>
    <name type="synonym">Eurotium cristatum</name>
    <dbReference type="NCBI Taxonomy" id="573508"/>
    <lineage>
        <taxon>Eukaryota</taxon>
        <taxon>Fungi</taxon>
        <taxon>Dikarya</taxon>
        <taxon>Ascomycota</taxon>
        <taxon>Pezizomycotina</taxon>
        <taxon>Eurotiomycetes</taxon>
        <taxon>Eurotiomycetidae</taxon>
        <taxon>Eurotiales</taxon>
        <taxon>Aspergillaceae</taxon>
        <taxon>Aspergillus</taxon>
        <taxon>Aspergillus subgen. Aspergillus</taxon>
    </lineage>
</organism>
<keyword evidence="3" id="KW-0863">Zinc-finger</keyword>
<dbReference type="OrthoDB" id="341259at2759"/>
<evidence type="ECO:0000256" key="4">
    <source>
        <dbReference type="ARBA" id="ARBA00022833"/>
    </source>
</evidence>
<dbReference type="InterPro" id="IPR002110">
    <property type="entry name" value="Ankyrin_rpt"/>
</dbReference>
<dbReference type="PROSITE" id="PS50088">
    <property type="entry name" value="ANK_REPEAT"/>
    <property type="match status" value="7"/>
</dbReference>
<evidence type="ECO:0000256" key="5">
    <source>
        <dbReference type="ARBA" id="ARBA00023043"/>
    </source>
</evidence>
<evidence type="ECO:0000256" key="3">
    <source>
        <dbReference type="ARBA" id="ARBA00022771"/>
    </source>
</evidence>
<dbReference type="Pfam" id="PF12796">
    <property type="entry name" value="Ank_2"/>
    <property type="match status" value="6"/>
</dbReference>
<accession>A0A1E3BB31</accession>
<keyword evidence="1" id="KW-0479">Metal-binding</keyword>
<evidence type="ECO:0000313" key="8">
    <source>
        <dbReference type="Proteomes" id="UP000094569"/>
    </source>
</evidence>
<comment type="caution">
    <text evidence="7">The sequence shown here is derived from an EMBL/GenBank/DDBJ whole genome shotgun (WGS) entry which is preliminary data.</text>
</comment>
<dbReference type="InterPro" id="IPR043145">
    <property type="entry name" value="Znf_ZZ_sf"/>
</dbReference>
<name>A0A1E3BB31_ASPCR</name>
<dbReference type="CDD" id="cd02249">
    <property type="entry name" value="ZZ"/>
    <property type="match status" value="1"/>
</dbReference>
<dbReference type="PANTHER" id="PTHR24198:SF165">
    <property type="entry name" value="ANKYRIN REPEAT-CONTAINING PROTEIN-RELATED"/>
    <property type="match status" value="1"/>
</dbReference>
<feature type="repeat" description="ANK" evidence="6">
    <location>
        <begin position="1334"/>
        <end position="1360"/>
    </location>
</feature>
<keyword evidence="2" id="KW-0677">Repeat</keyword>
<keyword evidence="8" id="KW-1185">Reference proteome</keyword>
<dbReference type="EMBL" id="JXNT01000006">
    <property type="protein sequence ID" value="ODM18139.1"/>
    <property type="molecule type" value="Genomic_DNA"/>
</dbReference>
<keyword evidence="4" id="KW-0862">Zinc</keyword>
<gene>
    <name evidence="7" type="ORF">SI65_06010</name>
</gene>
<dbReference type="PROSITE" id="PS50297">
    <property type="entry name" value="ANK_REP_REGION"/>
    <property type="match status" value="6"/>
</dbReference>
<evidence type="ECO:0000256" key="1">
    <source>
        <dbReference type="ARBA" id="ARBA00022723"/>
    </source>
</evidence>
<dbReference type="Gene3D" id="3.30.60.90">
    <property type="match status" value="1"/>
</dbReference>
<dbReference type="InterPro" id="IPR036770">
    <property type="entry name" value="Ankyrin_rpt-contain_sf"/>
</dbReference>
<dbReference type="VEuPathDB" id="FungiDB:SI65_06010"/>
<evidence type="ECO:0000256" key="6">
    <source>
        <dbReference type="PROSITE-ProRule" id="PRU00023"/>
    </source>
</evidence>
<dbReference type="SUPFAM" id="SSF48403">
    <property type="entry name" value="Ankyrin repeat"/>
    <property type="match status" value="3"/>
</dbReference>
<dbReference type="PRINTS" id="PR01415">
    <property type="entry name" value="ANKYRIN"/>
</dbReference>
<dbReference type="SUPFAM" id="SSF57850">
    <property type="entry name" value="RING/U-box"/>
    <property type="match status" value="1"/>
</dbReference>
<sequence length="1756" mass="196189">MSPNKKIDTNSAPSDSTDEVLYQVFSIPGINDHYPPCWRYPEFSQEVALDEVQCNITRILDLETKVDVLSDEARAVLDFILFKLDAGPGYRPIILSAYDIGGLVLKQAMVIARKFKNKYSPVLERLKLVVFFGTPHHLPTGTSDRVLLSLFNDTNRSMEQYAKLMELYNHYYHPNLAANEVLAYVKILNVFQKKNWNQAREFPTTGLPLEEWLALSTGHTSLGNLESGENRQFLRRQLEQCIPASQHDYSRAISLSGKHGIYIHQSRHCKSHFREMCEVLLLEIGDRTPLHPYVLVFPPYVFHTDVSHNLMAYMRDAALQDRQIFLSATIDTRIAGHIDIRSLLHSLCLQLLSMRPSLWAACHSFWGAIEAFTTVAPPEEYLWRCLNALVLFSEDTIVCVLDLVHAQFEQKVIHSILARFSSILEIGKASVKFTILLAKYDFSSTPVIMIDLPDGNWDLMNQQMVESRTKFLLKKRPEMGVVETDITAGCNALLHDWSLVDSFLSSLETLPQASIGSVKSLAKLFQQPDECFQYIFDRVPEGERGWIQIALAWLVFSVRPLSPHELGTVVLATISSLQDKHTEQPDSGQKISITEPSLSPEAVASDMCRFLPALVEVVHDKVRLINPHVRTFLEPGSKANLGASAAAEQWYRAQHPHLIIAESSLLCLYQCLFPGPDSPSGIVHTQIRQDMQDAVRLGTRGEISVLIEYAVKHWEPHLHKHEALSSHVSETLIQLLGDCKLMAAWSCWKHSLDFAESQSLPEVALQSPLEISRSYCIPNSTAVRVFDTAFLAQSNSDWKLDINTLLALQLKNGVELMQHISKAREDAKNTQNIDFTIFRAVQLGVASFESAKRMLEDCILLDNASGLLSLEISRGKHEAIQYFFSKDPKGFFDTINDNIKTLHKACLYGYPQLVQWLCVKAPELSWVNHQDSDGYTPLHIATEQGHFDIVKMLVKHGADLNATGSSLLNPLSIAAKKGFTVIAEYFLAKGVNCHATDDSARTSLHYASIGGSMEITRALLAKGGIWSQEDCNKDNALHLAIRSCRQDVSLFLLNTIQQINQSDGDATQLVSLNCPGSDGKTPLHAAIDADLEEVALAIVNIHVFLGIERPRGILTLAASRGLGNLVAELLAAGLDPSEKDENNNSPLDVAASQGARNVVEILLEHQKRRGVTNMTAMASALHKAAVGGHLEIAERLLSLTRGQYDICTLNEVVINGHTQVAMVLLKDVHSNLPTELGRVLLTCAKYGRKRILDFLLTREVDKNFQDKNGNTALQIAAAWDKPEIVKLLLNHQVDMELKDIHGYTALLDACSNRSLASLEILLKAGADIEACTNERKTPLHLSTAHENIECFQVLLEWGAQPAPTCSWSDHSTFLEHLVHTKGASWVKMLFEKKQGKLSVRQLPGFQEAFMIAVNKGDSHLETVELFLRCRVDVNALYQGETALIAAAYKGHVEIVDQLLNHPTNSADVNKTGGEFGSAIYAAVANPDIPYDHFSKPTITKTDRSRIFDLLLDKGATVSPIYRQYGTILHTATCYLSEDLVIHVLEKGRGRWTMLDPDWEKRTPLHIAAYRNQLTLATVLLDSHTISVDSLFGKDVQGRTVVHFAAAGGGLAFLKWLRDVGGQDIVTAPDDDGWTPLHWACRCRFPSNAKWLIQQGSSVAARTVEGWTPEDVAVYHNNTLLIKYLRGEAREERSINSSGYPFWTLCKSCFKSICGRRYHCQECIDFDYCLKCYESYTRKQLGHIQEHSFTKSTGHAH</sequence>
<dbReference type="Gene3D" id="1.25.40.20">
    <property type="entry name" value="Ankyrin repeat-containing domain"/>
    <property type="match status" value="5"/>
</dbReference>
<feature type="repeat" description="ANK" evidence="6">
    <location>
        <begin position="1438"/>
        <end position="1470"/>
    </location>
</feature>
<dbReference type="STRING" id="573508.A0A1E3BB31"/>
<evidence type="ECO:0008006" key="9">
    <source>
        <dbReference type="Google" id="ProtNLM"/>
    </source>
</evidence>
<dbReference type="GO" id="GO:0008270">
    <property type="term" value="F:zinc ion binding"/>
    <property type="evidence" value="ECO:0007669"/>
    <property type="project" value="UniProtKB-KW"/>
</dbReference>
<feature type="repeat" description="ANK" evidence="6">
    <location>
        <begin position="999"/>
        <end position="1023"/>
    </location>
</feature>
<evidence type="ECO:0000313" key="7">
    <source>
        <dbReference type="EMBL" id="ODM18139.1"/>
    </source>
</evidence>
<feature type="repeat" description="ANK" evidence="6">
    <location>
        <begin position="1631"/>
        <end position="1663"/>
    </location>
</feature>
<dbReference type="Proteomes" id="UP000094569">
    <property type="component" value="Unassembled WGS sequence"/>
</dbReference>
<protein>
    <recommendedName>
        <fullName evidence="9">ZZ-type domain-containing protein</fullName>
    </recommendedName>
</protein>
<feature type="repeat" description="ANK" evidence="6">
    <location>
        <begin position="1268"/>
        <end position="1300"/>
    </location>
</feature>
<evidence type="ECO:0000256" key="2">
    <source>
        <dbReference type="ARBA" id="ARBA00022737"/>
    </source>
</evidence>
<feature type="repeat" description="ANK" evidence="6">
    <location>
        <begin position="933"/>
        <end position="965"/>
    </location>
</feature>